<evidence type="ECO:0000313" key="4">
    <source>
        <dbReference type="Proteomes" id="UP000593892"/>
    </source>
</evidence>
<dbReference type="Gene3D" id="3.40.50.1240">
    <property type="entry name" value="Phosphoglycerate mutase-like"/>
    <property type="match status" value="1"/>
</dbReference>
<dbReference type="Proteomes" id="UP000593892">
    <property type="component" value="Chromosome"/>
</dbReference>
<feature type="binding site" evidence="2">
    <location>
        <begin position="83"/>
        <end position="86"/>
    </location>
    <ligand>
        <name>substrate</name>
    </ligand>
</feature>
<dbReference type="AlphaFoldDB" id="A0A7S7NQK9"/>
<dbReference type="CDD" id="cd07067">
    <property type="entry name" value="HP_PGM_like"/>
    <property type="match status" value="1"/>
</dbReference>
<dbReference type="InterPro" id="IPR029033">
    <property type="entry name" value="His_PPase_superfam"/>
</dbReference>
<gene>
    <name evidence="3" type="ORF">IRI77_35550</name>
</gene>
<organism evidence="3 4">
    <name type="scientific">Paludibaculum fermentans</name>
    <dbReference type="NCBI Taxonomy" id="1473598"/>
    <lineage>
        <taxon>Bacteria</taxon>
        <taxon>Pseudomonadati</taxon>
        <taxon>Acidobacteriota</taxon>
        <taxon>Terriglobia</taxon>
        <taxon>Bryobacterales</taxon>
        <taxon>Bryobacteraceae</taxon>
        <taxon>Paludibaculum</taxon>
    </lineage>
</organism>
<dbReference type="Pfam" id="PF00300">
    <property type="entry name" value="His_Phos_1"/>
    <property type="match status" value="1"/>
</dbReference>
<dbReference type="SUPFAM" id="SSF53254">
    <property type="entry name" value="Phosphoglycerate mutase-like"/>
    <property type="match status" value="1"/>
</dbReference>
<dbReference type="PANTHER" id="PTHR48100:SF15">
    <property type="entry name" value="SEDOHEPTULOSE 1,7-BISPHOSPHATASE"/>
    <property type="match status" value="1"/>
</dbReference>
<dbReference type="RefSeq" id="WP_194449658.1">
    <property type="nucleotide sequence ID" value="NZ_CP063849.1"/>
</dbReference>
<dbReference type="GO" id="GO:0070297">
    <property type="term" value="P:regulation of phosphorelay signal transduction system"/>
    <property type="evidence" value="ECO:0007669"/>
    <property type="project" value="TreeGrafter"/>
</dbReference>
<feature type="active site" description="Tele-phosphohistidine intermediate" evidence="1">
    <location>
        <position position="12"/>
    </location>
</feature>
<proteinExistence type="predicted"/>
<name>A0A7S7NQK9_PALFE</name>
<feature type="binding site" evidence="2">
    <location>
        <position position="61"/>
    </location>
    <ligand>
        <name>substrate</name>
    </ligand>
</feature>
<dbReference type="InterPro" id="IPR013078">
    <property type="entry name" value="His_Pase_superF_clade-1"/>
</dbReference>
<evidence type="ECO:0000313" key="3">
    <source>
        <dbReference type="EMBL" id="QOY87995.1"/>
    </source>
</evidence>
<keyword evidence="4" id="KW-1185">Reference proteome</keyword>
<accession>A0A7S7NQK9</accession>
<feature type="active site" description="Proton donor/acceptor" evidence="1">
    <location>
        <position position="83"/>
    </location>
</feature>
<dbReference type="InterPro" id="IPR050275">
    <property type="entry name" value="PGM_Phosphatase"/>
</dbReference>
<dbReference type="PANTHER" id="PTHR48100">
    <property type="entry name" value="BROAD-SPECIFICITY PHOSPHATASE YOR283W-RELATED"/>
    <property type="match status" value="1"/>
</dbReference>
<reference evidence="3 4" key="1">
    <citation type="submission" date="2020-10" db="EMBL/GenBank/DDBJ databases">
        <title>Complete genome sequence of Paludibaculum fermentans P105T, a facultatively anaerobic acidobacterium capable of dissimilatory Fe(III) reduction.</title>
        <authorList>
            <person name="Dedysh S.N."/>
            <person name="Beletsky A.V."/>
            <person name="Kulichevskaya I.S."/>
            <person name="Mardanov A.V."/>
            <person name="Ravin N.V."/>
        </authorList>
    </citation>
    <scope>NUCLEOTIDE SEQUENCE [LARGE SCALE GENOMIC DNA]</scope>
    <source>
        <strain evidence="3 4">P105</strain>
    </source>
</reference>
<dbReference type="KEGG" id="pfer:IRI77_35550"/>
<dbReference type="SMART" id="SM00855">
    <property type="entry name" value="PGAM"/>
    <property type="match status" value="1"/>
</dbReference>
<evidence type="ECO:0000256" key="2">
    <source>
        <dbReference type="PIRSR" id="PIRSR613078-2"/>
    </source>
</evidence>
<evidence type="ECO:0000256" key="1">
    <source>
        <dbReference type="PIRSR" id="PIRSR613078-1"/>
    </source>
</evidence>
<dbReference type="GO" id="GO:0101006">
    <property type="term" value="F:protein histidine phosphatase activity"/>
    <property type="evidence" value="ECO:0007669"/>
    <property type="project" value="TreeGrafter"/>
</dbReference>
<protein>
    <submittedName>
        <fullName evidence="3">Histidine phosphatase family protein</fullName>
    </submittedName>
</protein>
<dbReference type="EMBL" id="CP063849">
    <property type="protein sequence ID" value="QOY87995.1"/>
    <property type="molecule type" value="Genomic_DNA"/>
</dbReference>
<sequence length="194" mass="21338">MSKPLEIWLIRHGETAWSLTGQHSGRYDLPLTPHGEDEARATAAALQGVVFDQVICSPLQRATRTCELTGYLAQARIEPDAAEWDYGDCTGFTQDQLAEKYPGWTIWRGPVPNGESIEQISARARRVIDGIKAEGGRVAVFAHGHFLRIFTTQYLGLEPERGRHFALATAAVCILGAEQGEPAIVAWNRKGRVG</sequence>